<evidence type="ECO:0000313" key="2">
    <source>
        <dbReference type="Proteomes" id="UP000762676"/>
    </source>
</evidence>
<keyword evidence="2" id="KW-1185">Reference proteome</keyword>
<evidence type="ECO:0000313" key="1">
    <source>
        <dbReference type="EMBL" id="GFS20933.1"/>
    </source>
</evidence>
<accession>A0AAV4JGV0</accession>
<name>A0AAV4JGV0_9GAST</name>
<dbReference type="SUPFAM" id="SSF49777">
    <property type="entry name" value="PEBP-like"/>
    <property type="match status" value="2"/>
</dbReference>
<gene>
    <name evidence="1" type="ORF">ElyMa_006911300</name>
</gene>
<dbReference type="AlphaFoldDB" id="A0AAV4JGV0"/>
<sequence>MLSQLLVRTRPHVTWTPRTSQSLYTFIMYDTSFFILHAFYINCPGGSLDGCEEVDAWHGSGNGMPINNPYSFLVYEQRARIPLDDAKKAEQETVEAGRFGTSSPLGVFFITILLQKLNAYVDPEIKFASIMEMYADAYGSFQFTNFFSSGDLCPLYYSQLPEFRWVVQAIQIPNLKWSSPAFGYSLSAVAPHLTSITVHVHVTYETESMTDTACCEQFQITRGFHTVSALDSRPVTAAMTRHAPKVFLSPVVFTMPDGGRGALGAIPYTLVVLDVSPVGNFYSGVTKLAVHWLLANIFESDFLSGTEVVPYVPPTPRDTGSPVTLMFLLFAQSGPVNPGSFNQLCPLGLTMCRLRVTDLISTWSLGDIVGVNWLRSQEDGYSIKRQYTEMGRTERNVCLGRAGYASPCPAQQPCSAIGQLGFRQPYLIGQLATAVLVLYYYSRA</sequence>
<dbReference type="Gene3D" id="3.90.280.10">
    <property type="entry name" value="PEBP-like"/>
    <property type="match status" value="2"/>
</dbReference>
<proteinExistence type="predicted"/>
<dbReference type="InterPro" id="IPR036610">
    <property type="entry name" value="PEBP-like_sf"/>
</dbReference>
<organism evidence="1 2">
    <name type="scientific">Elysia marginata</name>
    <dbReference type="NCBI Taxonomy" id="1093978"/>
    <lineage>
        <taxon>Eukaryota</taxon>
        <taxon>Metazoa</taxon>
        <taxon>Spiralia</taxon>
        <taxon>Lophotrochozoa</taxon>
        <taxon>Mollusca</taxon>
        <taxon>Gastropoda</taxon>
        <taxon>Heterobranchia</taxon>
        <taxon>Euthyneura</taxon>
        <taxon>Panpulmonata</taxon>
        <taxon>Sacoglossa</taxon>
        <taxon>Placobranchoidea</taxon>
        <taxon>Plakobranchidae</taxon>
        <taxon>Elysia</taxon>
    </lineage>
</organism>
<protein>
    <submittedName>
        <fullName evidence="1">Tyrosine-protein phosphatase non-receptor type 6</fullName>
    </submittedName>
</protein>
<dbReference type="EMBL" id="BMAT01013830">
    <property type="protein sequence ID" value="GFS20933.1"/>
    <property type="molecule type" value="Genomic_DNA"/>
</dbReference>
<reference evidence="1 2" key="1">
    <citation type="journal article" date="2021" name="Elife">
        <title>Chloroplast acquisition without the gene transfer in kleptoplastic sea slugs, Plakobranchus ocellatus.</title>
        <authorList>
            <person name="Maeda T."/>
            <person name="Takahashi S."/>
            <person name="Yoshida T."/>
            <person name="Shimamura S."/>
            <person name="Takaki Y."/>
            <person name="Nagai Y."/>
            <person name="Toyoda A."/>
            <person name="Suzuki Y."/>
            <person name="Arimoto A."/>
            <person name="Ishii H."/>
            <person name="Satoh N."/>
            <person name="Nishiyama T."/>
            <person name="Hasebe M."/>
            <person name="Maruyama T."/>
            <person name="Minagawa J."/>
            <person name="Obokata J."/>
            <person name="Shigenobu S."/>
        </authorList>
    </citation>
    <scope>NUCLEOTIDE SEQUENCE [LARGE SCALE GENOMIC DNA]</scope>
</reference>
<comment type="caution">
    <text evidence="1">The sequence shown here is derived from an EMBL/GenBank/DDBJ whole genome shotgun (WGS) entry which is preliminary data.</text>
</comment>
<dbReference type="Proteomes" id="UP000762676">
    <property type="component" value="Unassembled WGS sequence"/>
</dbReference>